<dbReference type="GO" id="GO:0000281">
    <property type="term" value="P:mitotic cytokinesis"/>
    <property type="evidence" value="ECO:0007669"/>
    <property type="project" value="TreeGrafter"/>
</dbReference>
<dbReference type="FunFam" id="2.30.29.170:FF:000002">
    <property type="entry name" value="EF-hand domain (C-terminal) containing 1"/>
    <property type="match status" value="1"/>
</dbReference>
<gene>
    <name evidence="7" type="ORF">PACLA_8A087116</name>
</gene>
<keyword evidence="3" id="KW-0677">Repeat</keyword>
<dbReference type="PANTHER" id="PTHR12086:SF9">
    <property type="entry name" value="EF-HAND DOMAIN-CONTAINING PROTEIN 1"/>
    <property type="match status" value="1"/>
</dbReference>
<comment type="subcellular location">
    <subcellularLocation>
        <location evidence="1">Cytoplasm</location>
        <location evidence="1">Cytoskeleton</location>
        <location evidence="1">Cilium axoneme</location>
    </subcellularLocation>
</comment>
<feature type="region of interest" description="Disordered" evidence="6">
    <location>
        <begin position="199"/>
        <end position="219"/>
    </location>
</feature>
<dbReference type="FunFam" id="2.30.29.170:FF:000001">
    <property type="entry name" value="EF-hand domain containing 1"/>
    <property type="match status" value="1"/>
</dbReference>
<keyword evidence="8" id="KW-1185">Reference proteome</keyword>
<keyword evidence="2" id="KW-0963">Cytoplasm</keyword>
<keyword evidence="4" id="KW-0206">Cytoskeleton</keyword>
<evidence type="ECO:0000256" key="2">
    <source>
        <dbReference type="ARBA" id="ARBA00022490"/>
    </source>
</evidence>
<dbReference type="Gene3D" id="2.30.29.170">
    <property type="match status" value="3"/>
</dbReference>
<evidence type="ECO:0000256" key="5">
    <source>
        <dbReference type="ARBA" id="ARBA00023273"/>
    </source>
</evidence>
<evidence type="ECO:0000256" key="4">
    <source>
        <dbReference type="ARBA" id="ARBA00023212"/>
    </source>
</evidence>
<dbReference type="GO" id="GO:0043014">
    <property type="term" value="F:alpha-tubulin binding"/>
    <property type="evidence" value="ECO:0007669"/>
    <property type="project" value="TreeGrafter"/>
</dbReference>
<dbReference type="Proteomes" id="UP001152795">
    <property type="component" value="Unassembled WGS sequence"/>
</dbReference>
<protein>
    <submittedName>
        <fullName evidence="7">EF-hand domain-containing 1-like</fullName>
    </submittedName>
</protein>
<dbReference type="OrthoDB" id="10255210at2759"/>
<evidence type="ECO:0000313" key="8">
    <source>
        <dbReference type="Proteomes" id="UP001152795"/>
    </source>
</evidence>
<dbReference type="FunFam" id="2.30.29.170:FF:000003">
    <property type="entry name" value="EF-hand domain (C-terminal) containing 1"/>
    <property type="match status" value="1"/>
</dbReference>
<dbReference type="GO" id="GO:0060285">
    <property type="term" value="P:cilium-dependent cell motility"/>
    <property type="evidence" value="ECO:0007669"/>
    <property type="project" value="TreeGrafter"/>
</dbReference>
<dbReference type="Pfam" id="PF06565">
    <property type="entry name" value="DM10_dom"/>
    <property type="match status" value="3"/>
</dbReference>
<dbReference type="PANTHER" id="PTHR12086">
    <property type="entry name" value="EF-HAND DOMAIN C-TERMINAL CONTAINING PROTEIN"/>
    <property type="match status" value="1"/>
</dbReference>
<evidence type="ECO:0000256" key="6">
    <source>
        <dbReference type="SAM" id="MobiDB-lite"/>
    </source>
</evidence>
<evidence type="ECO:0000313" key="7">
    <source>
        <dbReference type="EMBL" id="CAB3978488.1"/>
    </source>
</evidence>
<dbReference type="InterPro" id="IPR040193">
    <property type="entry name" value="EFHC1/EFHC2/EFHB"/>
</dbReference>
<organism evidence="7 8">
    <name type="scientific">Paramuricea clavata</name>
    <name type="common">Red gorgonian</name>
    <name type="synonym">Violescent sea-whip</name>
    <dbReference type="NCBI Taxonomy" id="317549"/>
    <lineage>
        <taxon>Eukaryota</taxon>
        <taxon>Metazoa</taxon>
        <taxon>Cnidaria</taxon>
        <taxon>Anthozoa</taxon>
        <taxon>Octocorallia</taxon>
        <taxon>Malacalcyonacea</taxon>
        <taxon>Plexauridae</taxon>
        <taxon>Paramuricea</taxon>
    </lineage>
</organism>
<dbReference type="AlphaFoldDB" id="A0A6S7FH72"/>
<dbReference type="GO" id="GO:0072686">
    <property type="term" value="C:mitotic spindle"/>
    <property type="evidence" value="ECO:0007669"/>
    <property type="project" value="TreeGrafter"/>
</dbReference>
<proteinExistence type="predicted"/>
<feature type="region of interest" description="Disordered" evidence="6">
    <location>
        <begin position="528"/>
        <end position="561"/>
    </location>
</feature>
<keyword evidence="5" id="KW-0966">Cell projection</keyword>
<sequence length="561" mass="64898">MALPFLVGNNFNDPTKTRFHRSQSLGWNNGYALPVTPKTAIGGEPLPVSQLTREELDELANFKPSLTYGQKVQAPPEDFIPAHVGFDKKVLLFLGYFKQTVHESADEYYRVRPVKIYYYLEDDSIAVIEPMVENSGIPQGKLIKRQQLPKDDLGNTWHWKDLNLAINVTLYGKVIRICNCDEWTKEFMASEGIELNRPEEIARDPYTEGRKQPPRSYTTPSEFDKLRQFLVMDRKVLRFYCVWDDRDNMFGEMRPYILHYYLVDDTVEVREVHSANDGRDPFPVLIQRQKLAKDRNATTSSFPRAVLELTEKEISDWFRPSDLMVGRTVTMLGRRFLLYDCDQFTREYYAEKFGVTDFPPVDVADRKGAAPEHVIPPYNGFGSLEDTLQSCLSLIPQPPKKDFIRMLENDNKVLRYSAVMESVRPEDRDRKFIISYRLSDDMMTIYEPPVRNAGMLCGKFLQRTRVQKPGTPTDNPEFYTPGDFCIGARIHIFKHRFIITDADEYVLKYLEANADKFPKETIDSIRQKVGRSSGLGQGNLNGDSGRMDKPEGIKTEYQRRF</sequence>
<dbReference type="SMART" id="SM00676">
    <property type="entry name" value="DM10"/>
    <property type="match status" value="3"/>
</dbReference>
<dbReference type="GO" id="GO:0005930">
    <property type="term" value="C:axoneme"/>
    <property type="evidence" value="ECO:0007669"/>
    <property type="project" value="UniProtKB-SubCell"/>
</dbReference>
<evidence type="ECO:0000256" key="1">
    <source>
        <dbReference type="ARBA" id="ARBA00004430"/>
    </source>
</evidence>
<dbReference type="InterPro" id="IPR006602">
    <property type="entry name" value="DM10_dom"/>
</dbReference>
<comment type="caution">
    <text evidence="7">The sequence shown here is derived from an EMBL/GenBank/DDBJ whole genome shotgun (WGS) entry which is preliminary data.</text>
</comment>
<dbReference type="EMBL" id="CACRXK020000117">
    <property type="protein sequence ID" value="CAB3978488.1"/>
    <property type="molecule type" value="Genomic_DNA"/>
</dbReference>
<reference evidence="7" key="1">
    <citation type="submission" date="2020-04" db="EMBL/GenBank/DDBJ databases">
        <authorList>
            <person name="Alioto T."/>
            <person name="Alioto T."/>
            <person name="Gomez Garrido J."/>
        </authorList>
    </citation>
    <scope>NUCLEOTIDE SEQUENCE</scope>
    <source>
        <strain evidence="7">A484AB</strain>
    </source>
</reference>
<dbReference type="GO" id="GO:0007052">
    <property type="term" value="P:mitotic spindle organization"/>
    <property type="evidence" value="ECO:0007669"/>
    <property type="project" value="TreeGrafter"/>
</dbReference>
<dbReference type="PROSITE" id="PS51336">
    <property type="entry name" value="DM10"/>
    <property type="match status" value="3"/>
</dbReference>
<name>A0A6S7FH72_PARCT</name>
<evidence type="ECO:0000256" key="3">
    <source>
        <dbReference type="ARBA" id="ARBA00022737"/>
    </source>
</evidence>
<feature type="compositionally biased region" description="Basic and acidic residues" evidence="6">
    <location>
        <begin position="545"/>
        <end position="561"/>
    </location>
</feature>
<accession>A0A6S7FH72</accession>
<feature type="compositionally biased region" description="Basic and acidic residues" evidence="6">
    <location>
        <begin position="199"/>
        <end position="211"/>
    </location>
</feature>